<evidence type="ECO:0000313" key="1">
    <source>
        <dbReference type="EMBL" id="KKN14850.1"/>
    </source>
</evidence>
<feature type="non-terminal residue" evidence="1">
    <location>
        <position position="1"/>
    </location>
</feature>
<protein>
    <submittedName>
        <fullName evidence="1">Uncharacterized protein</fullName>
    </submittedName>
</protein>
<dbReference type="AlphaFoldDB" id="A0A0F9N5L0"/>
<comment type="caution">
    <text evidence="1">The sequence shown here is derived from an EMBL/GenBank/DDBJ whole genome shotgun (WGS) entry which is preliminary data.</text>
</comment>
<name>A0A0F9N5L0_9ZZZZ</name>
<sequence>IYGNDYNDTFYMYAPQKCKIFGRKANNTLVSFDQPNIFEITSLNSGILNRDISFAQIQNLKGSIYLDDTFVFKLNGKLNGKTDGLGGKNTIIAPNIDNLWTLTSSDTGNIYGISNFQNVQNLVGGEKSDTFTFLTGSSVSGIIDGKSGYNIIDYFSCINDVTLDLHKVINIQEVIGGKQNNVLIGPEDINVWYISAHNKGEVGSIKFENFQNLVGSGIKDTFYALENAKLDGEINGAGGSNSLHAPNKTNSWHVTGVNRGYIEGVLTFSNIQNLFGGEKQDTFKFLDYAYVTGSINGMSKMKNTLDFSSHTSEVAVDLNTLENIQEIIGGGRTTLIGRNVDNIWAITVNICKY</sequence>
<proteinExistence type="predicted"/>
<accession>A0A0F9N5L0</accession>
<organism evidence="1">
    <name type="scientific">marine sediment metagenome</name>
    <dbReference type="NCBI Taxonomy" id="412755"/>
    <lineage>
        <taxon>unclassified sequences</taxon>
        <taxon>metagenomes</taxon>
        <taxon>ecological metagenomes</taxon>
    </lineage>
</organism>
<reference evidence="1" key="1">
    <citation type="journal article" date="2015" name="Nature">
        <title>Complex archaea that bridge the gap between prokaryotes and eukaryotes.</title>
        <authorList>
            <person name="Spang A."/>
            <person name="Saw J.H."/>
            <person name="Jorgensen S.L."/>
            <person name="Zaremba-Niedzwiedzka K."/>
            <person name="Martijn J."/>
            <person name="Lind A.E."/>
            <person name="van Eijk R."/>
            <person name="Schleper C."/>
            <person name="Guy L."/>
            <person name="Ettema T.J."/>
        </authorList>
    </citation>
    <scope>NUCLEOTIDE SEQUENCE</scope>
</reference>
<dbReference type="EMBL" id="LAZR01003776">
    <property type="protein sequence ID" value="KKN14850.1"/>
    <property type="molecule type" value="Genomic_DNA"/>
</dbReference>
<gene>
    <name evidence="1" type="ORF">LCGC14_0991900</name>
</gene>